<dbReference type="AlphaFoldDB" id="A0A914RG48"/>
<accession>A0A914RG48</accession>
<dbReference type="GO" id="GO:0015937">
    <property type="term" value="P:coenzyme A biosynthetic process"/>
    <property type="evidence" value="ECO:0007669"/>
    <property type="project" value="InterPro"/>
</dbReference>
<sequence>MEFEVLAKLQLLNDIVWPSLRSTVEKITSTSNAEFVVVDAAILLEANWDREGVVHQVWSCIVPPEEAIQRMLDRDGISAEEVS</sequence>
<dbReference type="SUPFAM" id="SSF52540">
    <property type="entry name" value="P-loop containing nucleoside triphosphate hydrolases"/>
    <property type="match status" value="1"/>
</dbReference>
<protein>
    <submittedName>
        <fullName evidence="4">Uncharacterized protein</fullName>
    </submittedName>
</protein>
<dbReference type="Proteomes" id="UP000887564">
    <property type="component" value="Unplaced"/>
</dbReference>
<dbReference type="GO" id="GO:0005524">
    <property type="term" value="F:ATP binding"/>
    <property type="evidence" value="ECO:0007669"/>
    <property type="project" value="UniProtKB-KW"/>
</dbReference>
<dbReference type="InterPro" id="IPR027417">
    <property type="entry name" value="P-loop_NTPase"/>
</dbReference>
<reference evidence="4" key="1">
    <citation type="submission" date="2022-11" db="UniProtKB">
        <authorList>
            <consortium name="WormBaseParasite"/>
        </authorList>
    </citation>
    <scope>IDENTIFICATION</scope>
</reference>
<dbReference type="Pfam" id="PF01121">
    <property type="entry name" value="CoaE"/>
    <property type="match status" value="1"/>
</dbReference>
<organism evidence="3 4">
    <name type="scientific">Parascaris equorum</name>
    <name type="common">Equine roundworm</name>
    <dbReference type="NCBI Taxonomy" id="6256"/>
    <lineage>
        <taxon>Eukaryota</taxon>
        <taxon>Metazoa</taxon>
        <taxon>Ecdysozoa</taxon>
        <taxon>Nematoda</taxon>
        <taxon>Chromadorea</taxon>
        <taxon>Rhabditida</taxon>
        <taxon>Spirurina</taxon>
        <taxon>Ascaridomorpha</taxon>
        <taxon>Ascaridoidea</taxon>
        <taxon>Ascarididae</taxon>
        <taxon>Parascaris</taxon>
    </lineage>
</organism>
<dbReference type="WBParaSite" id="PEQ_0000375201-mRNA-1">
    <property type="protein sequence ID" value="PEQ_0000375201-mRNA-1"/>
    <property type="gene ID" value="PEQ_0000375201"/>
</dbReference>
<dbReference type="GO" id="GO:0004140">
    <property type="term" value="F:dephospho-CoA kinase activity"/>
    <property type="evidence" value="ECO:0007669"/>
    <property type="project" value="InterPro"/>
</dbReference>
<proteinExistence type="predicted"/>
<evidence type="ECO:0000313" key="4">
    <source>
        <dbReference type="WBParaSite" id="PEQ_0000375201-mRNA-1"/>
    </source>
</evidence>
<keyword evidence="3" id="KW-1185">Reference proteome</keyword>
<keyword evidence="2" id="KW-0067">ATP-binding</keyword>
<evidence type="ECO:0000313" key="3">
    <source>
        <dbReference type="Proteomes" id="UP000887564"/>
    </source>
</evidence>
<dbReference type="InterPro" id="IPR001977">
    <property type="entry name" value="Depp_CoAkinase"/>
</dbReference>
<dbReference type="PROSITE" id="PS51219">
    <property type="entry name" value="DPCK"/>
    <property type="match status" value="1"/>
</dbReference>
<keyword evidence="1" id="KW-0547">Nucleotide-binding</keyword>
<dbReference type="Gene3D" id="3.40.50.300">
    <property type="entry name" value="P-loop containing nucleotide triphosphate hydrolases"/>
    <property type="match status" value="1"/>
</dbReference>
<evidence type="ECO:0000256" key="2">
    <source>
        <dbReference type="ARBA" id="ARBA00022840"/>
    </source>
</evidence>
<name>A0A914RG48_PAREQ</name>
<evidence type="ECO:0000256" key="1">
    <source>
        <dbReference type="ARBA" id="ARBA00022741"/>
    </source>
</evidence>